<sequence>MTTRDRAFFGDADHDFHLTDAMIEELERITGAGIGTLYLRVAHSQYHARELVEIIRLGLIGGGMNPQRAAELAATYAKDRPLAEIFGLALDVLDALFSGKPDEVAA</sequence>
<dbReference type="RefSeq" id="WP_095638676.1">
    <property type="nucleotide sequence ID" value="NZ_NSJZ01000001.1"/>
</dbReference>
<proteinExistence type="predicted"/>
<accession>A0A2A2GPH7</accession>
<dbReference type="Proteomes" id="UP000218023">
    <property type="component" value="Unassembled WGS sequence"/>
</dbReference>
<organism evidence="1 2">
    <name type="scientific">Paracoccus salipaludis</name>
    <dbReference type="NCBI Taxonomy" id="2032623"/>
    <lineage>
        <taxon>Bacteria</taxon>
        <taxon>Pseudomonadati</taxon>
        <taxon>Pseudomonadota</taxon>
        <taxon>Alphaproteobacteria</taxon>
        <taxon>Rhodobacterales</taxon>
        <taxon>Paracoccaceae</taxon>
        <taxon>Paracoccus</taxon>
    </lineage>
</organism>
<dbReference type="Pfam" id="PF11836">
    <property type="entry name" value="Phage_TAC_11"/>
    <property type="match status" value="1"/>
</dbReference>
<dbReference type="OrthoDB" id="7509188at2"/>
<gene>
    <name evidence="1" type="ORF">CK240_02185</name>
</gene>
<protein>
    <recommendedName>
        <fullName evidence="3">Gene transfer agent family protein</fullName>
    </recommendedName>
</protein>
<evidence type="ECO:0000313" key="1">
    <source>
        <dbReference type="EMBL" id="PAU98957.1"/>
    </source>
</evidence>
<dbReference type="InterPro" id="IPR021791">
    <property type="entry name" value="Phage_TAC_11"/>
</dbReference>
<dbReference type="EMBL" id="NSJZ01000001">
    <property type="protein sequence ID" value="PAU98957.1"/>
    <property type="molecule type" value="Genomic_DNA"/>
</dbReference>
<dbReference type="AlphaFoldDB" id="A0A2A2GPH7"/>
<comment type="caution">
    <text evidence="1">The sequence shown here is derived from an EMBL/GenBank/DDBJ whole genome shotgun (WGS) entry which is preliminary data.</text>
</comment>
<evidence type="ECO:0000313" key="2">
    <source>
        <dbReference type="Proteomes" id="UP000218023"/>
    </source>
</evidence>
<keyword evidence="2" id="KW-1185">Reference proteome</keyword>
<reference evidence="1 2" key="1">
    <citation type="submission" date="2017-09" db="EMBL/GenBank/DDBJ databases">
        <title>Paracoccus alkalisoli sp. nov., isolated from saline alkaline soil.</title>
        <authorList>
            <person name="Dong X."/>
            <person name="Zhang G."/>
        </authorList>
    </citation>
    <scope>NUCLEOTIDE SEQUENCE [LARGE SCALE GENOMIC DNA]</scope>
    <source>
        <strain evidence="1 2">WN007</strain>
    </source>
</reference>
<evidence type="ECO:0008006" key="3">
    <source>
        <dbReference type="Google" id="ProtNLM"/>
    </source>
</evidence>
<name>A0A2A2GPH7_9RHOB</name>